<dbReference type="EMBL" id="PYLW01000005">
    <property type="protein sequence ID" value="PSV97897.1"/>
    <property type="molecule type" value="Genomic_DNA"/>
</dbReference>
<dbReference type="EMBL" id="PYOP01000013">
    <property type="protein sequence ID" value="PSW96515.1"/>
    <property type="molecule type" value="Genomic_DNA"/>
</dbReference>
<evidence type="ECO:0000313" key="5">
    <source>
        <dbReference type="Proteomes" id="UP000241954"/>
    </source>
</evidence>
<name>A0A0D8Q1L5_9GAMM</name>
<dbReference type="GeneID" id="93548548"/>
<accession>A0A0D8Q1L5</accession>
<dbReference type="Proteomes" id="UP000241190">
    <property type="component" value="Unassembled WGS sequence"/>
</dbReference>
<keyword evidence="1" id="KW-0812">Transmembrane</keyword>
<sequence>MNTQDLAALSKISTIAAILCTALLLLGNYNLASAMPIAPEDGFNFINLVFFMGFNTLFVTFLAFLLKTLATANKKRNQRYARA</sequence>
<keyword evidence="4" id="KW-1185">Reference proteome</keyword>
<keyword evidence="1" id="KW-1133">Transmembrane helix</keyword>
<gene>
    <name evidence="2" type="ORF">C9I88_07470</name>
    <name evidence="3" type="ORF">C9J52_09740</name>
</gene>
<protein>
    <submittedName>
        <fullName evidence="2">Phenylalanyl-tRNA synthetase subunit alpha</fullName>
    </submittedName>
</protein>
<keyword evidence="2" id="KW-0030">Aminoacyl-tRNA synthetase</keyword>
<evidence type="ECO:0000313" key="2">
    <source>
        <dbReference type="EMBL" id="PSV97897.1"/>
    </source>
</evidence>
<organism evidence="2 5">
    <name type="scientific">Photobacterium iliopiscarium</name>
    <dbReference type="NCBI Taxonomy" id="56192"/>
    <lineage>
        <taxon>Bacteria</taxon>
        <taxon>Pseudomonadati</taxon>
        <taxon>Pseudomonadota</taxon>
        <taxon>Gammaproteobacteria</taxon>
        <taxon>Vibrionales</taxon>
        <taxon>Vibrionaceae</taxon>
        <taxon>Photobacterium</taxon>
    </lineage>
</organism>
<dbReference type="AlphaFoldDB" id="A0A0D8Q1L5"/>
<keyword evidence="2" id="KW-0436">Ligase</keyword>
<comment type="caution">
    <text evidence="2">The sequence shown here is derived from an EMBL/GenBank/DDBJ whole genome shotgun (WGS) entry which is preliminary data.</text>
</comment>
<reference evidence="2 5" key="1">
    <citation type="submission" date="2018-01" db="EMBL/GenBank/DDBJ databases">
        <title>Whole genome sequencing of Histamine producing bacteria.</title>
        <authorList>
            <person name="Butler K."/>
        </authorList>
    </citation>
    <scope>NUCLEOTIDE SEQUENCE [LARGE SCALE GENOMIC DNA]</scope>
    <source>
        <strain evidence="3 4">ATCC 51761</strain>
        <strain evidence="2 5">NCIMB 13481</strain>
    </source>
</reference>
<dbReference type="Proteomes" id="UP000241954">
    <property type="component" value="Unassembled WGS sequence"/>
</dbReference>
<feature type="transmembrane region" description="Helical" evidence="1">
    <location>
        <begin position="44"/>
        <end position="66"/>
    </location>
</feature>
<proteinExistence type="predicted"/>
<evidence type="ECO:0000256" key="1">
    <source>
        <dbReference type="SAM" id="Phobius"/>
    </source>
</evidence>
<evidence type="ECO:0000313" key="3">
    <source>
        <dbReference type="EMBL" id="PSW96515.1"/>
    </source>
</evidence>
<dbReference type="GO" id="GO:0004812">
    <property type="term" value="F:aminoacyl-tRNA ligase activity"/>
    <property type="evidence" value="ECO:0007669"/>
    <property type="project" value="UniProtKB-KW"/>
</dbReference>
<dbReference type="RefSeq" id="WP_045036147.1">
    <property type="nucleotide sequence ID" value="NZ_CAMQYU010000148.1"/>
</dbReference>
<keyword evidence="1" id="KW-0472">Membrane</keyword>
<evidence type="ECO:0000313" key="4">
    <source>
        <dbReference type="Proteomes" id="UP000241190"/>
    </source>
</evidence>